<evidence type="ECO:0000256" key="1">
    <source>
        <dbReference type="PROSITE-ProRule" id="PRU00047"/>
    </source>
</evidence>
<dbReference type="Ensembl" id="ENSMMDT00005006684.1">
    <property type="protein sequence ID" value="ENSMMDP00005006513.1"/>
    <property type="gene ID" value="ENSMMDG00005003572.1"/>
</dbReference>
<evidence type="ECO:0000259" key="3">
    <source>
        <dbReference type="PROSITE" id="PS50158"/>
    </source>
</evidence>
<proteinExistence type="predicted"/>
<dbReference type="InterPro" id="IPR005162">
    <property type="entry name" value="Retrotrans_gag_dom"/>
</dbReference>
<dbReference type="InterPro" id="IPR001878">
    <property type="entry name" value="Znf_CCHC"/>
</dbReference>
<keyword evidence="1" id="KW-0862">Zinc</keyword>
<evidence type="ECO:0000256" key="2">
    <source>
        <dbReference type="SAM" id="MobiDB-lite"/>
    </source>
</evidence>
<evidence type="ECO:0000313" key="5">
    <source>
        <dbReference type="Proteomes" id="UP000472263"/>
    </source>
</evidence>
<reference evidence="4" key="1">
    <citation type="submission" date="2019-06" db="EMBL/GenBank/DDBJ databases">
        <authorList>
            <consortium name="Wellcome Sanger Institute Data Sharing"/>
        </authorList>
    </citation>
    <scope>NUCLEOTIDE SEQUENCE [LARGE SCALE GENOMIC DNA]</scope>
</reference>
<dbReference type="GeneTree" id="ENSGT00950000183173"/>
<dbReference type="GO" id="GO:0008270">
    <property type="term" value="F:zinc ion binding"/>
    <property type="evidence" value="ECO:0007669"/>
    <property type="project" value="UniProtKB-KW"/>
</dbReference>
<keyword evidence="1" id="KW-0863">Zinc-finger</keyword>
<dbReference type="PANTHER" id="PTHR15503">
    <property type="entry name" value="LDOC1 RELATED"/>
    <property type="match status" value="1"/>
</dbReference>
<dbReference type="Pfam" id="PF03732">
    <property type="entry name" value="Retrotrans_gag"/>
    <property type="match status" value="1"/>
</dbReference>
<feature type="domain" description="CCHC-type" evidence="3">
    <location>
        <begin position="301"/>
        <end position="314"/>
    </location>
</feature>
<protein>
    <recommendedName>
        <fullName evidence="3">CCHC-type domain-containing protein</fullName>
    </recommendedName>
</protein>
<feature type="region of interest" description="Disordered" evidence="2">
    <location>
        <begin position="239"/>
        <end position="289"/>
    </location>
</feature>
<dbReference type="Proteomes" id="UP000472263">
    <property type="component" value="Chromosome 21"/>
</dbReference>
<organism evidence="4 5">
    <name type="scientific">Myripristis murdjan</name>
    <name type="common">pinecone soldierfish</name>
    <dbReference type="NCBI Taxonomy" id="586833"/>
    <lineage>
        <taxon>Eukaryota</taxon>
        <taxon>Metazoa</taxon>
        <taxon>Chordata</taxon>
        <taxon>Craniata</taxon>
        <taxon>Vertebrata</taxon>
        <taxon>Euteleostomi</taxon>
        <taxon>Actinopterygii</taxon>
        <taxon>Neopterygii</taxon>
        <taxon>Teleostei</taxon>
        <taxon>Neoteleostei</taxon>
        <taxon>Acanthomorphata</taxon>
        <taxon>Holocentriformes</taxon>
        <taxon>Holocentridae</taxon>
        <taxon>Myripristis</taxon>
    </lineage>
</organism>
<dbReference type="PANTHER" id="PTHR15503:SF36">
    <property type="entry name" value="RETROTRANSPOSON GAG-LIKE PROTEIN 5"/>
    <property type="match status" value="1"/>
</dbReference>
<name>A0A667WXZ9_9TELE</name>
<dbReference type="InterPro" id="IPR032567">
    <property type="entry name" value="RTL1-rel"/>
</dbReference>
<keyword evidence="1" id="KW-0479">Metal-binding</keyword>
<keyword evidence="5" id="KW-1185">Reference proteome</keyword>
<evidence type="ECO:0000313" key="4">
    <source>
        <dbReference type="Ensembl" id="ENSMMDP00005006513.1"/>
    </source>
</evidence>
<dbReference type="SUPFAM" id="SSF57756">
    <property type="entry name" value="Retrovirus zinc finger-like domains"/>
    <property type="match status" value="1"/>
</dbReference>
<dbReference type="GO" id="GO:0003676">
    <property type="term" value="F:nucleic acid binding"/>
    <property type="evidence" value="ECO:0007669"/>
    <property type="project" value="InterPro"/>
</dbReference>
<dbReference type="PROSITE" id="PS50158">
    <property type="entry name" value="ZF_CCHC"/>
    <property type="match status" value="1"/>
</dbReference>
<dbReference type="InParanoid" id="A0A667WXZ9"/>
<dbReference type="InterPro" id="IPR036875">
    <property type="entry name" value="Znf_CCHC_sf"/>
</dbReference>
<reference evidence="4" key="3">
    <citation type="submission" date="2025-09" db="UniProtKB">
        <authorList>
            <consortium name="Ensembl"/>
        </authorList>
    </citation>
    <scope>IDENTIFICATION</scope>
</reference>
<accession>A0A667WXZ9</accession>
<reference evidence="4" key="2">
    <citation type="submission" date="2025-08" db="UniProtKB">
        <authorList>
            <consortium name="Ensembl"/>
        </authorList>
    </citation>
    <scope>IDENTIFICATION</scope>
</reference>
<sequence length="329" mass="35633">SSPFLPPPPSSVPAAHIGPEVLLGLADSNQTLMATVSQLTQQVAQLATSVKAVATPQAPATSPPRDNHVSDPEPFQGDLDKCRGFLLQCALVFRQRPQSFATDGARINYVIGLLRGRALSWAEAFSSSVDMQSLSYQDFEDQLKLVFDHPSHGGSASSRLLNLRQGNRSVADYSVDFWTLAVDAAWNGAALQAVFVKGLNEQIKDELAARDEPKDLTSLVSLAIRLDNRLRERRLERAARLPGSGAPHPPRHPRQPLSGVATQSGTPEHPPARPAEEEPMQLGRTKLSAEERLRRLRAGECLYCGKPGHYLASCGASLSSPEEDCPPDL</sequence>
<dbReference type="AlphaFoldDB" id="A0A667WXZ9"/>